<gene>
    <name evidence="1" type="ORF">SCF082_LOCUS27498</name>
</gene>
<dbReference type="Proteomes" id="UP001642464">
    <property type="component" value="Unassembled WGS sequence"/>
</dbReference>
<keyword evidence="2" id="KW-1185">Reference proteome</keyword>
<dbReference type="EMBL" id="CAXAMM010021280">
    <property type="protein sequence ID" value="CAK9049652.1"/>
    <property type="molecule type" value="Genomic_DNA"/>
</dbReference>
<accession>A0ABP0MG20</accession>
<comment type="caution">
    <text evidence="1">The sequence shown here is derived from an EMBL/GenBank/DDBJ whole genome shotgun (WGS) entry which is preliminary data.</text>
</comment>
<organism evidence="1 2">
    <name type="scientific">Durusdinium trenchii</name>
    <dbReference type="NCBI Taxonomy" id="1381693"/>
    <lineage>
        <taxon>Eukaryota</taxon>
        <taxon>Sar</taxon>
        <taxon>Alveolata</taxon>
        <taxon>Dinophyceae</taxon>
        <taxon>Suessiales</taxon>
        <taxon>Symbiodiniaceae</taxon>
        <taxon>Durusdinium</taxon>
    </lineage>
</organism>
<protein>
    <submittedName>
        <fullName evidence="1">Uncharacterized protein</fullName>
    </submittedName>
</protein>
<evidence type="ECO:0000313" key="2">
    <source>
        <dbReference type="Proteomes" id="UP001642464"/>
    </source>
</evidence>
<name>A0ABP0MG20_9DINO</name>
<proteinExistence type="predicted"/>
<evidence type="ECO:0000313" key="1">
    <source>
        <dbReference type="EMBL" id="CAK9049652.1"/>
    </source>
</evidence>
<reference evidence="1 2" key="1">
    <citation type="submission" date="2024-02" db="EMBL/GenBank/DDBJ databases">
        <authorList>
            <person name="Chen Y."/>
            <person name="Shah S."/>
            <person name="Dougan E. K."/>
            <person name="Thang M."/>
            <person name="Chan C."/>
        </authorList>
    </citation>
    <scope>NUCLEOTIDE SEQUENCE [LARGE SCALE GENOMIC DNA]</scope>
</reference>
<sequence>MEPWVSEDPEGYYHLPGRQELALDVQVDVLPSYGFEGNRKGVREMICHCAPYLKDAEVQKRFDAINMKLGMSAAAATRFRLLVQEIEGTPLPLIGLGRANAAAHPPPIFCLTKSVS</sequence>